<dbReference type="GO" id="GO:0000049">
    <property type="term" value="F:tRNA binding"/>
    <property type="evidence" value="ECO:0007669"/>
    <property type="project" value="InterPro"/>
</dbReference>
<dbReference type="InterPro" id="IPR002319">
    <property type="entry name" value="Phenylalanyl-tRNA_Synthase"/>
</dbReference>
<evidence type="ECO:0000313" key="16">
    <source>
        <dbReference type="Proteomes" id="UP000694620"/>
    </source>
</evidence>
<feature type="domain" description="FDX-ACB" evidence="14">
    <location>
        <begin position="368"/>
        <end position="416"/>
    </location>
</feature>
<dbReference type="Gene3D" id="3.30.70.380">
    <property type="entry name" value="Ferrodoxin-fold anticodon-binding domain"/>
    <property type="match status" value="1"/>
</dbReference>
<feature type="domain" description="Aminoacyl-transfer RNA synthetases class-II family profile" evidence="13">
    <location>
        <begin position="99"/>
        <end position="356"/>
    </location>
</feature>
<accession>A0A8C4RL47</accession>
<keyword evidence="5" id="KW-0547">Nucleotide-binding</keyword>
<keyword evidence="8" id="KW-0809">Transit peptide</keyword>
<reference evidence="15" key="3">
    <citation type="submission" date="2025-09" db="UniProtKB">
        <authorList>
            <consortium name="Ensembl"/>
        </authorList>
    </citation>
    <scope>IDENTIFICATION</scope>
</reference>
<keyword evidence="4" id="KW-0436">Ligase</keyword>
<keyword evidence="6" id="KW-0067">ATP-binding</keyword>
<dbReference type="InterPro" id="IPR006195">
    <property type="entry name" value="aa-tRNA-synth_II"/>
</dbReference>
<evidence type="ECO:0000256" key="2">
    <source>
        <dbReference type="ARBA" id="ARBA00008226"/>
    </source>
</evidence>
<protein>
    <recommendedName>
        <fullName evidence="3">phenylalanine--tRNA ligase</fullName>
        <ecNumber evidence="3">6.1.1.20</ecNumber>
    </recommendedName>
    <alternativeName>
        <fullName evidence="11">Phenylalanyl-tRNA synthetase</fullName>
    </alternativeName>
</protein>
<evidence type="ECO:0000256" key="8">
    <source>
        <dbReference type="ARBA" id="ARBA00022946"/>
    </source>
</evidence>
<dbReference type="Proteomes" id="UP000694620">
    <property type="component" value="Chromosome 6"/>
</dbReference>
<comment type="similarity">
    <text evidence="2">Belongs to the class-II aminoacyl-tRNA synthetase family.</text>
</comment>
<dbReference type="EC" id="6.1.1.20" evidence="3"/>
<dbReference type="Ensembl" id="ENSECRT00000003655.1">
    <property type="protein sequence ID" value="ENSECRP00000003595.1"/>
    <property type="gene ID" value="ENSECRG00000002463.1"/>
</dbReference>
<dbReference type="FunFam" id="3.30.930.10:FF:000041">
    <property type="entry name" value="Phenylalanyl-tRNA synthetase 2, mitochondrial"/>
    <property type="match status" value="1"/>
</dbReference>
<evidence type="ECO:0000256" key="6">
    <source>
        <dbReference type="ARBA" id="ARBA00022840"/>
    </source>
</evidence>
<dbReference type="PANTHER" id="PTHR11538:SF41">
    <property type="entry name" value="PHENYLALANINE--TRNA LIGASE, MITOCHONDRIAL"/>
    <property type="match status" value="1"/>
</dbReference>
<gene>
    <name evidence="15" type="primary">FARS2</name>
</gene>
<comment type="catalytic activity">
    <reaction evidence="12">
        <text>tRNA(Phe) + L-phenylalanine + ATP = L-phenylalanyl-tRNA(Phe) + AMP + diphosphate + H(+)</text>
        <dbReference type="Rhea" id="RHEA:19413"/>
        <dbReference type="Rhea" id="RHEA-COMP:9668"/>
        <dbReference type="Rhea" id="RHEA-COMP:9699"/>
        <dbReference type="ChEBI" id="CHEBI:15378"/>
        <dbReference type="ChEBI" id="CHEBI:30616"/>
        <dbReference type="ChEBI" id="CHEBI:33019"/>
        <dbReference type="ChEBI" id="CHEBI:58095"/>
        <dbReference type="ChEBI" id="CHEBI:78442"/>
        <dbReference type="ChEBI" id="CHEBI:78531"/>
        <dbReference type="ChEBI" id="CHEBI:456215"/>
        <dbReference type="EC" id="6.1.1.20"/>
    </reaction>
</comment>
<reference evidence="15" key="1">
    <citation type="submission" date="2021-06" db="EMBL/GenBank/DDBJ databases">
        <authorList>
            <consortium name="Wellcome Sanger Institute Data Sharing"/>
        </authorList>
    </citation>
    <scope>NUCLEOTIDE SEQUENCE [LARGE SCALE GENOMIC DNA]</scope>
</reference>
<evidence type="ECO:0000256" key="10">
    <source>
        <dbReference type="ARBA" id="ARBA00023146"/>
    </source>
</evidence>
<dbReference type="Gene3D" id="3.30.930.10">
    <property type="entry name" value="Bira Bifunctional Protein, Domain 2"/>
    <property type="match status" value="1"/>
</dbReference>
<evidence type="ECO:0000256" key="9">
    <source>
        <dbReference type="ARBA" id="ARBA00023128"/>
    </source>
</evidence>
<dbReference type="InterPro" id="IPR045864">
    <property type="entry name" value="aa-tRNA-synth_II/BPL/LPL"/>
</dbReference>
<dbReference type="GeneTree" id="ENSGT00940000158071"/>
<dbReference type="CDD" id="cd00496">
    <property type="entry name" value="PheRS_alpha_core"/>
    <property type="match status" value="1"/>
</dbReference>
<dbReference type="SUPFAM" id="SSF55681">
    <property type="entry name" value="Class II aaRS and biotin synthetases"/>
    <property type="match status" value="1"/>
</dbReference>
<evidence type="ECO:0000256" key="7">
    <source>
        <dbReference type="ARBA" id="ARBA00022917"/>
    </source>
</evidence>
<dbReference type="PANTHER" id="PTHR11538">
    <property type="entry name" value="PHENYLALANYL-TRNA SYNTHETASE"/>
    <property type="match status" value="1"/>
</dbReference>
<name>A0A8C4RL47_ERPCA</name>
<dbReference type="AlphaFoldDB" id="A0A8C4RL47"/>
<dbReference type="GO" id="GO:0005524">
    <property type="term" value="F:ATP binding"/>
    <property type="evidence" value="ECO:0007669"/>
    <property type="project" value="UniProtKB-KW"/>
</dbReference>
<evidence type="ECO:0000256" key="11">
    <source>
        <dbReference type="ARBA" id="ARBA00031194"/>
    </source>
</evidence>
<dbReference type="InterPro" id="IPR005121">
    <property type="entry name" value="Fdx_antiC-bd"/>
</dbReference>
<evidence type="ECO:0000259" key="14">
    <source>
        <dbReference type="PROSITE" id="PS51447"/>
    </source>
</evidence>
<keyword evidence="7" id="KW-0648">Protein biosynthesis</keyword>
<evidence type="ECO:0000256" key="4">
    <source>
        <dbReference type="ARBA" id="ARBA00022598"/>
    </source>
</evidence>
<keyword evidence="9" id="KW-0496">Mitochondrion</keyword>
<evidence type="ECO:0000256" key="12">
    <source>
        <dbReference type="ARBA" id="ARBA00049255"/>
    </source>
</evidence>
<sequence length="416" mass="48278">MDALVRTAVFEEAIMKLQSVFRIFKIPQSYKYTSPSRISKYEGFRSLMSGPSQHFVSSDSVQVLGQLYSQDNYTNVTNRILSKVGKNLHNQKHHPLWIIKERIKDHFYKQYVGRFGTPLFSVHDCLSPVVTVEQNFDSLLIPLDHASRRKGDNYYVNEKHILRSHTSAHQRDLILSGLDAFLIAGDVYRRDEIDSSHYPVFHQMEGVRIFSKHELFSSVTNGEELCLFESGIRTVEKQEHHTLEAVKLVEFNLKQTLSKLMSHLFGEEIEIRWVDCYFPFTHPSFEMEIKFQGNWLEVLGCGVMEQELVNSAGAHNKIGWAFGLGLERLSMILYNIPDIRLFWSEDERFLKQFNVPHIDQKVIFQPLSKYPPLVNDISFWLPRKGFSENDFLDLVRTVGGDLVEKVSLIDCFTHPK</sequence>
<dbReference type="GO" id="GO:0004826">
    <property type="term" value="F:phenylalanine-tRNA ligase activity"/>
    <property type="evidence" value="ECO:0007669"/>
    <property type="project" value="UniProtKB-EC"/>
</dbReference>
<keyword evidence="16" id="KW-1185">Reference proteome</keyword>
<comment type="subcellular location">
    <subcellularLocation>
        <location evidence="1">Mitochondrion matrix</location>
    </subcellularLocation>
</comment>
<dbReference type="PROSITE" id="PS50862">
    <property type="entry name" value="AA_TRNA_LIGASE_II"/>
    <property type="match status" value="1"/>
</dbReference>
<dbReference type="InterPro" id="IPR036690">
    <property type="entry name" value="Fdx_antiC-bd_sf"/>
</dbReference>
<dbReference type="Pfam" id="PF01409">
    <property type="entry name" value="tRNA-synt_2d"/>
    <property type="match status" value="2"/>
</dbReference>
<dbReference type="SUPFAM" id="SSF54991">
    <property type="entry name" value="Anticodon-binding domain of PheRS"/>
    <property type="match status" value="1"/>
</dbReference>
<evidence type="ECO:0000259" key="13">
    <source>
        <dbReference type="PROSITE" id="PS50862"/>
    </source>
</evidence>
<organism evidence="15 16">
    <name type="scientific">Erpetoichthys calabaricus</name>
    <name type="common">Rope fish</name>
    <name type="synonym">Calamoichthys calabaricus</name>
    <dbReference type="NCBI Taxonomy" id="27687"/>
    <lineage>
        <taxon>Eukaryota</taxon>
        <taxon>Metazoa</taxon>
        <taxon>Chordata</taxon>
        <taxon>Craniata</taxon>
        <taxon>Vertebrata</taxon>
        <taxon>Euteleostomi</taxon>
        <taxon>Actinopterygii</taxon>
        <taxon>Polypteriformes</taxon>
        <taxon>Polypteridae</taxon>
        <taxon>Erpetoichthys</taxon>
    </lineage>
</organism>
<evidence type="ECO:0000256" key="5">
    <source>
        <dbReference type="ARBA" id="ARBA00022741"/>
    </source>
</evidence>
<reference evidence="15" key="2">
    <citation type="submission" date="2025-08" db="UniProtKB">
        <authorList>
            <consortium name="Ensembl"/>
        </authorList>
    </citation>
    <scope>IDENTIFICATION</scope>
</reference>
<proteinExistence type="inferred from homology"/>
<dbReference type="PROSITE" id="PS51447">
    <property type="entry name" value="FDX_ACB"/>
    <property type="match status" value="1"/>
</dbReference>
<dbReference type="GO" id="GO:0006432">
    <property type="term" value="P:phenylalanyl-tRNA aminoacylation"/>
    <property type="evidence" value="ECO:0007669"/>
    <property type="project" value="TreeGrafter"/>
</dbReference>
<evidence type="ECO:0000313" key="15">
    <source>
        <dbReference type="Ensembl" id="ENSECRP00000003595.1"/>
    </source>
</evidence>
<evidence type="ECO:0000256" key="3">
    <source>
        <dbReference type="ARBA" id="ARBA00012814"/>
    </source>
</evidence>
<keyword evidence="10" id="KW-0030">Aminoacyl-tRNA synthetase</keyword>
<evidence type="ECO:0000256" key="1">
    <source>
        <dbReference type="ARBA" id="ARBA00004305"/>
    </source>
</evidence>
<dbReference type="GO" id="GO:0005759">
    <property type="term" value="C:mitochondrial matrix"/>
    <property type="evidence" value="ECO:0007669"/>
    <property type="project" value="UniProtKB-SubCell"/>
</dbReference>